<dbReference type="Gene3D" id="1.10.357.10">
    <property type="entry name" value="Tetracycline Repressor, domain 2"/>
    <property type="match status" value="1"/>
</dbReference>
<dbReference type="Pfam" id="PF00440">
    <property type="entry name" value="TetR_N"/>
    <property type="match status" value="1"/>
</dbReference>
<evidence type="ECO:0000256" key="2">
    <source>
        <dbReference type="ARBA" id="ARBA00023125"/>
    </source>
</evidence>
<keyword evidence="1" id="KW-0805">Transcription regulation</keyword>
<dbReference type="EMBL" id="JACHVQ010000001">
    <property type="protein sequence ID" value="MBB2891806.1"/>
    <property type="molecule type" value="Genomic_DNA"/>
</dbReference>
<dbReference type="PRINTS" id="PR00455">
    <property type="entry name" value="HTHTETR"/>
</dbReference>
<evidence type="ECO:0000259" key="5">
    <source>
        <dbReference type="PROSITE" id="PS50977"/>
    </source>
</evidence>
<dbReference type="Proteomes" id="UP000559182">
    <property type="component" value="Unassembled WGS sequence"/>
</dbReference>
<feature type="DNA-binding region" description="H-T-H motif" evidence="4">
    <location>
        <begin position="37"/>
        <end position="56"/>
    </location>
</feature>
<dbReference type="SUPFAM" id="SSF48498">
    <property type="entry name" value="Tetracyclin repressor-like, C-terminal domain"/>
    <property type="match status" value="1"/>
</dbReference>
<keyword evidence="2 4" id="KW-0238">DNA-binding</keyword>
<dbReference type="SUPFAM" id="SSF46689">
    <property type="entry name" value="Homeodomain-like"/>
    <property type="match status" value="1"/>
</dbReference>
<feature type="domain" description="HTH tetR-type" evidence="5">
    <location>
        <begin position="14"/>
        <end position="74"/>
    </location>
</feature>
<protein>
    <submittedName>
        <fullName evidence="6">AcrR family transcriptional regulator</fullName>
    </submittedName>
</protein>
<dbReference type="PANTHER" id="PTHR30055:SF151">
    <property type="entry name" value="TRANSCRIPTIONAL REGULATORY PROTEIN"/>
    <property type="match status" value="1"/>
</dbReference>
<dbReference type="InterPro" id="IPR050109">
    <property type="entry name" value="HTH-type_TetR-like_transc_reg"/>
</dbReference>
<reference evidence="6 7" key="1">
    <citation type="submission" date="2020-08" db="EMBL/GenBank/DDBJ databases">
        <title>Sequencing the genomes of 1000 actinobacteria strains.</title>
        <authorList>
            <person name="Klenk H.-P."/>
        </authorList>
    </citation>
    <scope>NUCLEOTIDE SEQUENCE [LARGE SCALE GENOMIC DNA]</scope>
    <source>
        <strain evidence="6 7">DSM 105369</strain>
    </source>
</reference>
<dbReference type="GO" id="GO:0003700">
    <property type="term" value="F:DNA-binding transcription factor activity"/>
    <property type="evidence" value="ECO:0007669"/>
    <property type="project" value="TreeGrafter"/>
</dbReference>
<dbReference type="PANTHER" id="PTHR30055">
    <property type="entry name" value="HTH-TYPE TRANSCRIPTIONAL REGULATOR RUTR"/>
    <property type="match status" value="1"/>
</dbReference>
<dbReference type="AlphaFoldDB" id="A0A839N855"/>
<name>A0A839N855_9MICO</name>
<keyword evidence="3" id="KW-0804">Transcription</keyword>
<gene>
    <name evidence="6" type="ORF">FHU39_001790</name>
</gene>
<dbReference type="InterPro" id="IPR009057">
    <property type="entry name" value="Homeodomain-like_sf"/>
</dbReference>
<dbReference type="PROSITE" id="PS50977">
    <property type="entry name" value="HTH_TETR_2"/>
    <property type="match status" value="1"/>
</dbReference>
<evidence type="ECO:0000256" key="4">
    <source>
        <dbReference type="PROSITE-ProRule" id="PRU00335"/>
    </source>
</evidence>
<dbReference type="RefSeq" id="WP_183320021.1">
    <property type="nucleotide sequence ID" value="NZ_JACHVQ010000001.1"/>
</dbReference>
<accession>A0A839N855</accession>
<dbReference type="GO" id="GO:0000976">
    <property type="term" value="F:transcription cis-regulatory region binding"/>
    <property type="evidence" value="ECO:0007669"/>
    <property type="project" value="TreeGrafter"/>
</dbReference>
<dbReference type="InterPro" id="IPR001647">
    <property type="entry name" value="HTH_TetR"/>
</dbReference>
<dbReference type="InterPro" id="IPR036271">
    <property type="entry name" value="Tet_transcr_reg_TetR-rel_C_sf"/>
</dbReference>
<sequence length="217" mass="23247">MAGQSGEGATRGSALSRGRILEVAGELVREDAASTLSMRRLGARLGVTPMALYRHFGSRDELLVALLDEEFARVAWPDLPPPGAERAVEVLMMLHRELAERPWVIDALTRGDLMAPSAARATNDILASLRAAGRSPEEAAHRYSAAWRLVLGATQLDARTAQTVRGLDRPTVQETVRRDAAGAGLDALAECGAALAAQRSRFDLRSALVLLVDASED</sequence>
<comment type="caution">
    <text evidence="6">The sequence shown here is derived from an EMBL/GenBank/DDBJ whole genome shotgun (WGS) entry which is preliminary data.</text>
</comment>
<keyword evidence="7" id="KW-1185">Reference proteome</keyword>
<evidence type="ECO:0000256" key="1">
    <source>
        <dbReference type="ARBA" id="ARBA00023015"/>
    </source>
</evidence>
<proteinExistence type="predicted"/>
<organism evidence="6 7">
    <name type="scientific">Flexivirga oryzae</name>
    <dbReference type="NCBI Taxonomy" id="1794944"/>
    <lineage>
        <taxon>Bacteria</taxon>
        <taxon>Bacillati</taxon>
        <taxon>Actinomycetota</taxon>
        <taxon>Actinomycetes</taxon>
        <taxon>Micrococcales</taxon>
        <taxon>Dermacoccaceae</taxon>
        <taxon>Flexivirga</taxon>
    </lineage>
</organism>
<evidence type="ECO:0000313" key="6">
    <source>
        <dbReference type="EMBL" id="MBB2891806.1"/>
    </source>
</evidence>
<evidence type="ECO:0000313" key="7">
    <source>
        <dbReference type="Proteomes" id="UP000559182"/>
    </source>
</evidence>
<evidence type="ECO:0000256" key="3">
    <source>
        <dbReference type="ARBA" id="ARBA00023163"/>
    </source>
</evidence>